<dbReference type="Proteomes" id="UP000784880">
    <property type="component" value="Unassembled WGS sequence"/>
</dbReference>
<evidence type="ECO:0000313" key="3">
    <source>
        <dbReference type="Proteomes" id="UP000784880"/>
    </source>
</evidence>
<sequence length="210" mass="23302">MLFDVSGAKHWIVRLNQKLQEQKKYLTSLDQAIGDGDHGLNMARGFQEVVLKIHDTEYKDLGTFFKDVGMTLILKVGGASGPLYGTAFLKFSMELKEKKEINGIELGEALSAALEGIRSRGRAQLGDKTIVDVWEPVVDLMMSEGENLNPDELIRLANEKMEDTKDMEAKKGRAAYLGKRSIGHIDPGATSSMYLFEALAEVLKGESYEE</sequence>
<keyword evidence="2" id="KW-0418">Kinase</keyword>
<dbReference type="PROSITE" id="PS51480">
    <property type="entry name" value="DHAL"/>
    <property type="match status" value="1"/>
</dbReference>
<organism evidence="2 3">
    <name type="scientific">Evansella tamaricis</name>
    <dbReference type="NCBI Taxonomy" id="2069301"/>
    <lineage>
        <taxon>Bacteria</taxon>
        <taxon>Bacillati</taxon>
        <taxon>Bacillota</taxon>
        <taxon>Bacilli</taxon>
        <taxon>Bacillales</taxon>
        <taxon>Bacillaceae</taxon>
        <taxon>Evansella</taxon>
    </lineage>
</organism>
<evidence type="ECO:0000259" key="1">
    <source>
        <dbReference type="PROSITE" id="PS51480"/>
    </source>
</evidence>
<proteinExistence type="predicted"/>
<evidence type="ECO:0000313" key="2">
    <source>
        <dbReference type="EMBL" id="MBU9712631.1"/>
    </source>
</evidence>
<name>A0ABS6JGA7_9BACI</name>
<reference evidence="2 3" key="1">
    <citation type="submission" date="2021-06" db="EMBL/GenBank/DDBJ databases">
        <title>Bacillus sp. RD4P76, an endophyte from a halophyte.</title>
        <authorList>
            <person name="Sun J.-Q."/>
        </authorList>
    </citation>
    <scope>NUCLEOTIDE SEQUENCE [LARGE SCALE GENOMIC DNA]</scope>
    <source>
        <strain evidence="2 3">CGMCC 1.15917</strain>
    </source>
</reference>
<dbReference type="NCBIfam" id="TIGR02365">
    <property type="entry name" value="dha_L_ycgS"/>
    <property type="match status" value="1"/>
</dbReference>
<dbReference type="PANTHER" id="PTHR28629:SF4">
    <property type="entry name" value="TRIOKINASE_FMN CYCLASE"/>
    <property type="match status" value="1"/>
</dbReference>
<accession>A0ABS6JGA7</accession>
<keyword evidence="3" id="KW-1185">Reference proteome</keyword>
<dbReference type="SMART" id="SM01120">
    <property type="entry name" value="Dak2"/>
    <property type="match status" value="1"/>
</dbReference>
<dbReference type="InterPro" id="IPR004007">
    <property type="entry name" value="DhaL_dom"/>
</dbReference>
<gene>
    <name evidence="2" type="primary">dhaL</name>
    <name evidence="2" type="ORF">KS419_12850</name>
</gene>
<comment type="caution">
    <text evidence="2">The sequence shown here is derived from an EMBL/GenBank/DDBJ whole genome shotgun (WGS) entry which is preliminary data.</text>
</comment>
<dbReference type="RefSeq" id="WP_217066804.1">
    <property type="nucleotide sequence ID" value="NZ_JAHQCS010000105.1"/>
</dbReference>
<dbReference type="EMBL" id="JAHQCS010000105">
    <property type="protein sequence ID" value="MBU9712631.1"/>
    <property type="molecule type" value="Genomic_DNA"/>
</dbReference>
<dbReference type="GO" id="GO:0016301">
    <property type="term" value="F:kinase activity"/>
    <property type="evidence" value="ECO:0007669"/>
    <property type="project" value="UniProtKB-KW"/>
</dbReference>
<dbReference type="InterPro" id="IPR050861">
    <property type="entry name" value="Dihydroxyacetone_Kinase"/>
</dbReference>
<keyword evidence="2" id="KW-0808">Transferase</keyword>
<feature type="domain" description="DhaL" evidence="1">
    <location>
        <begin position="6"/>
        <end position="201"/>
    </location>
</feature>
<protein>
    <submittedName>
        <fullName evidence="2">Dihydroxyacetone kinase subunit L</fullName>
    </submittedName>
</protein>
<dbReference type="PANTHER" id="PTHR28629">
    <property type="entry name" value="TRIOKINASE/FMN CYCLASE"/>
    <property type="match status" value="1"/>
</dbReference>
<dbReference type="Pfam" id="PF02734">
    <property type="entry name" value="Dak2"/>
    <property type="match status" value="1"/>
</dbReference>
<dbReference type="InterPro" id="IPR012737">
    <property type="entry name" value="DhaK_L_YcgS"/>
</dbReference>